<feature type="compositionally biased region" description="Polar residues" evidence="1">
    <location>
        <begin position="41"/>
        <end position="50"/>
    </location>
</feature>
<gene>
    <name evidence="2" type="ORF">IWQ60_006030</name>
</gene>
<accession>A0A9W8DU34</accession>
<evidence type="ECO:0000256" key="1">
    <source>
        <dbReference type="SAM" id="MobiDB-lite"/>
    </source>
</evidence>
<evidence type="ECO:0000313" key="3">
    <source>
        <dbReference type="Proteomes" id="UP001150569"/>
    </source>
</evidence>
<protein>
    <submittedName>
        <fullName evidence="2">Uncharacterized protein</fullName>
    </submittedName>
</protein>
<organism evidence="2 3">
    <name type="scientific">Tieghemiomyces parasiticus</name>
    <dbReference type="NCBI Taxonomy" id="78921"/>
    <lineage>
        <taxon>Eukaryota</taxon>
        <taxon>Fungi</taxon>
        <taxon>Fungi incertae sedis</taxon>
        <taxon>Zoopagomycota</taxon>
        <taxon>Kickxellomycotina</taxon>
        <taxon>Dimargaritomycetes</taxon>
        <taxon>Dimargaritales</taxon>
        <taxon>Dimargaritaceae</taxon>
        <taxon>Tieghemiomyces</taxon>
    </lineage>
</organism>
<dbReference type="EMBL" id="JANBPT010000348">
    <property type="protein sequence ID" value="KAJ1923194.1"/>
    <property type="molecule type" value="Genomic_DNA"/>
</dbReference>
<name>A0A9W8DU34_9FUNG</name>
<feature type="region of interest" description="Disordered" evidence="1">
    <location>
        <begin position="41"/>
        <end position="76"/>
    </location>
</feature>
<dbReference type="Proteomes" id="UP001150569">
    <property type="component" value="Unassembled WGS sequence"/>
</dbReference>
<sequence>MSDDEFVDELYGEFAAYDGDEPDATAESEVPALHRAHIPLTTVTTHQSASGPAHAEPEPRSSADAIDDGLLTPSRP</sequence>
<reference evidence="2" key="1">
    <citation type="submission" date="2022-07" db="EMBL/GenBank/DDBJ databases">
        <title>Phylogenomic reconstructions and comparative analyses of Kickxellomycotina fungi.</title>
        <authorList>
            <person name="Reynolds N.K."/>
            <person name="Stajich J.E."/>
            <person name="Barry K."/>
            <person name="Grigoriev I.V."/>
            <person name="Crous P."/>
            <person name="Smith M.E."/>
        </authorList>
    </citation>
    <scope>NUCLEOTIDE SEQUENCE</scope>
    <source>
        <strain evidence="2">RSA 861</strain>
    </source>
</reference>
<keyword evidence="3" id="KW-1185">Reference proteome</keyword>
<comment type="caution">
    <text evidence="2">The sequence shown here is derived from an EMBL/GenBank/DDBJ whole genome shotgun (WGS) entry which is preliminary data.</text>
</comment>
<proteinExistence type="predicted"/>
<dbReference type="AlphaFoldDB" id="A0A9W8DU34"/>
<evidence type="ECO:0000313" key="2">
    <source>
        <dbReference type="EMBL" id="KAJ1923194.1"/>
    </source>
</evidence>